<gene>
    <name evidence="3" type="ORF">ABNK63_12480</name>
</gene>
<accession>A0AAU7QJD5</accession>
<dbReference type="InterPro" id="IPR029058">
    <property type="entry name" value="AB_hydrolase_fold"/>
</dbReference>
<dbReference type="Gene3D" id="3.40.50.1820">
    <property type="entry name" value="alpha/beta hydrolase"/>
    <property type="match status" value="1"/>
</dbReference>
<evidence type="ECO:0000256" key="1">
    <source>
        <dbReference type="SAM" id="MobiDB-lite"/>
    </source>
</evidence>
<feature type="region of interest" description="Disordered" evidence="1">
    <location>
        <begin position="1"/>
        <end position="20"/>
    </location>
</feature>
<dbReference type="SUPFAM" id="SSF53474">
    <property type="entry name" value="alpha/beta-Hydrolases"/>
    <property type="match status" value="1"/>
</dbReference>
<dbReference type="InterPro" id="IPR000073">
    <property type="entry name" value="AB_hydrolase_1"/>
</dbReference>
<dbReference type="Pfam" id="PF00561">
    <property type="entry name" value="Abhydrolase_1"/>
    <property type="match status" value="1"/>
</dbReference>
<dbReference type="PROSITE" id="PS51318">
    <property type="entry name" value="TAT"/>
    <property type="match status" value="1"/>
</dbReference>
<evidence type="ECO:0000259" key="2">
    <source>
        <dbReference type="Pfam" id="PF00561"/>
    </source>
</evidence>
<protein>
    <submittedName>
        <fullName evidence="3">Alpha/beta fold hydrolase</fullName>
    </submittedName>
</protein>
<organism evidence="3">
    <name type="scientific">Rhodanobacter sp. IGA1.0</name>
    <dbReference type="NCBI Taxonomy" id="3158582"/>
    <lineage>
        <taxon>Bacteria</taxon>
        <taxon>Pseudomonadati</taxon>
        <taxon>Pseudomonadota</taxon>
        <taxon>Gammaproteobacteria</taxon>
        <taxon>Lysobacterales</taxon>
        <taxon>Rhodanobacteraceae</taxon>
        <taxon>Rhodanobacter</taxon>
    </lineage>
</organism>
<dbReference type="AlphaFoldDB" id="A0AAU7QJD5"/>
<dbReference type="RefSeq" id="WP_350015807.1">
    <property type="nucleotide sequence ID" value="NZ_CP157948.1"/>
</dbReference>
<dbReference type="GO" id="GO:0017171">
    <property type="term" value="F:serine hydrolase activity"/>
    <property type="evidence" value="ECO:0007669"/>
    <property type="project" value="TreeGrafter"/>
</dbReference>
<dbReference type="PANTHER" id="PTHR46331:SF2">
    <property type="entry name" value="VALACYCLOVIR HYDROLASE"/>
    <property type="match status" value="1"/>
</dbReference>
<name>A0AAU7QJD5_9GAMM</name>
<keyword evidence="3" id="KW-0378">Hydrolase</keyword>
<dbReference type="PANTHER" id="PTHR46331">
    <property type="entry name" value="VALACYCLOVIR HYDROLASE"/>
    <property type="match status" value="1"/>
</dbReference>
<reference evidence="3" key="1">
    <citation type="submission" date="2024-06" db="EMBL/GenBank/DDBJ databases">
        <authorList>
            <person name="Sun Y."/>
        </authorList>
    </citation>
    <scope>NUCLEOTIDE SEQUENCE</scope>
    <source>
        <strain evidence="3">IGA1.0</strain>
    </source>
</reference>
<dbReference type="InterPro" id="IPR006311">
    <property type="entry name" value="TAT_signal"/>
</dbReference>
<feature type="domain" description="AB hydrolase-1" evidence="2">
    <location>
        <begin position="76"/>
        <end position="187"/>
    </location>
</feature>
<sequence length="315" mass="33869">MMHDAVRNLGPNVFHPPLQRDEDDMLRRDFLKTAMATAAMTAALRIQASETPAMSNGHFADVDGQHVFYSVHGAGKPLILLHGGIDPDSFGSNLAALAKGRRVIAPHLQAHGRTPDTDRPLRSETLGDDIAALIGHLKLGKADIMGYSLGASVALQTAIRHPDVVDRLVLVSAAMKQDGFYPEGVEAFRQLEVNAAAYGPGVKASPLGQTYPDVDWTNLFRKVGDLTKRPFDWSADVARIKARTLLVFADADAIRPGHMVEFWKALGGGQRDAGVDGSLRPANQLAILPNTTHYTLAVDPMLPAIVDRLLVPGAG</sequence>
<dbReference type="EMBL" id="CP157948">
    <property type="protein sequence ID" value="XBS89204.1"/>
    <property type="molecule type" value="Genomic_DNA"/>
</dbReference>
<evidence type="ECO:0000313" key="3">
    <source>
        <dbReference type="EMBL" id="XBS89204.1"/>
    </source>
</evidence>
<dbReference type="PRINTS" id="PR00111">
    <property type="entry name" value="ABHYDROLASE"/>
</dbReference>
<proteinExistence type="predicted"/>